<sequence length="65" mass="7549">PNCIMRPSWKNRGSFYTEYGVSMRCVKHDQTGSNIVLHYLSNGTAVLNFSFQKEMFFVPIVFILK</sequence>
<feature type="non-terminal residue" evidence="1">
    <location>
        <position position="1"/>
    </location>
</feature>
<dbReference type="AlphaFoldDB" id="A0ABD3X5B6"/>
<protein>
    <submittedName>
        <fullName evidence="1">Uncharacterized protein</fullName>
    </submittedName>
</protein>
<dbReference type="EMBL" id="JBJQND010000003">
    <property type="protein sequence ID" value="KAL3881451.1"/>
    <property type="molecule type" value="Genomic_DNA"/>
</dbReference>
<accession>A0ABD3X5B6</accession>
<dbReference type="InterPro" id="IPR037034">
    <property type="entry name" value="RNA_pol_Rpb2_2_sf"/>
</dbReference>
<dbReference type="Gene3D" id="3.90.1110.10">
    <property type="entry name" value="RNA polymerase Rpb2, domain 2"/>
    <property type="match status" value="1"/>
</dbReference>
<feature type="non-terminal residue" evidence="1">
    <location>
        <position position="65"/>
    </location>
</feature>
<proteinExistence type="predicted"/>
<keyword evidence="2" id="KW-1185">Reference proteome</keyword>
<gene>
    <name evidence="1" type="ORF">ACJMK2_027893</name>
</gene>
<evidence type="ECO:0000313" key="2">
    <source>
        <dbReference type="Proteomes" id="UP001634394"/>
    </source>
</evidence>
<name>A0ABD3X5B6_SINWO</name>
<organism evidence="1 2">
    <name type="scientific">Sinanodonta woodiana</name>
    <name type="common">Chinese pond mussel</name>
    <name type="synonym">Anodonta woodiana</name>
    <dbReference type="NCBI Taxonomy" id="1069815"/>
    <lineage>
        <taxon>Eukaryota</taxon>
        <taxon>Metazoa</taxon>
        <taxon>Spiralia</taxon>
        <taxon>Lophotrochozoa</taxon>
        <taxon>Mollusca</taxon>
        <taxon>Bivalvia</taxon>
        <taxon>Autobranchia</taxon>
        <taxon>Heteroconchia</taxon>
        <taxon>Palaeoheterodonta</taxon>
        <taxon>Unionida</taxon>
        <taxon>Unionoidea</taxon>
        <taxon>Unionidae</taxon>
        <taxon>Unioninae</taxon>
        <taxon>Sinanodonta</taxon>
    </lineage>
</organism>
<reference evidence="1 2" key="1">
    <citation type="submission" date="2024-11" db="EMBL/GenBank/DDBJ databases">
        <title>Chromosome-level genome assembly of the freshwater bivalve Anodonta woodiana.</title>
        <authorList>
            <person name="Chen X."/>
        </authorList>
    </citation>
    <scope>NUCLEOTIDE SEQUENCE [LARGE SCALE GENOMIC DNA]</scope>
    <source>
        <strain evidence="1">MN2024</strain>
        <tissue evidence="1">Gills</tissue>
    </source>
</reference>
<dbReference type="Proteomes" id="UP001634394">
    <property type="component" value="Unassembled WGS sequence"/>
</dbReference>
<comment type="caution">
    <text evidence="1">The sequence shown here is derived from an EMBL/GenBank/DDBJ whole genome shotgun (WGS) entry which is preliminary data.</text>
</comment>
<evidence type="ECO:0000313" key="1">
    <source>
        <dbReference type="EMBL" id="KAL3881451.1"/>
    </source>
</evidence>